<sequence length="201" mass="21532">MSFIAPIIAVLGLLSGARRRRDFHVCKIIVDARCAISQHCCNSMLYFRQVFICLYFLKPITSREMRYPILVVKPMKHSTPSKIAAVSLLLTGMFGSTSAFAAATTLDLRGGHAQVAQHLVYDDQTPASRGNSLGSAGAFAPPEDDQDGTASQPMADHGGNNASALSADISPVPEPDAYAMVAVGLGLICFRRRPKVNPKLG</sequence>
<keyword evidence="3" id="KW-1185">Reference proteome</keyword>
<accession>A0A7W2F9X6</accession>
<evidence type="ECO:0000313" key="2">
    <source>
        <dbReference type="EMBL" id="MBA5687699.1"/>
    </source>
</evidence>
<dbReference type="AlphaFoldDB" id="A0A7W2F9X6"/>
<dbReference type="Proteomes" id="UP000573499">
    <property type="component" value="Unassembled WGS sequence"/>
</dbReference>
<reference evidence="2 3" key="1">
    <citation type="submission" date="2020-07" db="EMBL/GenBank/DDBJ databases">
        <title>Novel species isolated from subtropical streams in China.</title>
        <authorList>
            <person name="Lu H."/>
        </authorList>
    </citation>
    <scope>NUCLEOTIDE SEQUENCE [LARGE SCALE GENOMIC DNA]</scope>
    <source>
        <strain evidence="2 3">LX47W</strain>
    </source>
</reference>
<evidence type="ECO:0000256" key="1">
    <source>
        <dbReference type="SAM" id="MobiDB-lite"/>
    </source>
</evidence>
<evidence type="ECO:0000313" key="3">
    <source>
        <dbReference type="Proteomes" id="UP000573499"/>
    </source>
</evidence>
<protein>
    <recommendedName>
        <fullName evidence="4">PEP-CTERM protein-sorting domain-containing protein</fullName>
    </recommendedName>
</protein>
<gene>
    <name evidence="2" type="ORF">H3H39_11645</name>
</gene>
<proteinExistence type="predicted"/>
<feature type="region of interest" description="Disordered" evidence="1">
    <location>
        <begin position="128"/>
        <end position="168"/>
    </location>
</feature>
<comment type="caution">
    <text evidence="2">The sequence shown here is derived from an EMBL/GenBank/DDBJ whole genome shotgun (WGS) entry which is preliminary data.</text>
</comment>
<dbReference type="EMBL" id="JACEZU010000005">
    <property type="protein sequence ID" value="MBA5687699.1"/>
    <property type="molecule type" value="Genomic_DNA"/>
</dbReference>
<dbReference type="RefSeq" id="WP_182153552.1">
    <property type="nucleotide sequence ID" value="NZ_JACEZU010000005.1"/>
</dbReference>
<evidence type="ECO:0008006" key="4">
    <source>
        <dbReference type="Google" id="ProtNLM"/>
    </source>
</evidence>
<organism evidence="2 3">
    <name type="scientific">Rugamonas apoptosis</name>
    <dbReference type="NCBI Taxonomy" id="2758570"/>
    <lineage>
        <taxon>Bacteria</taxon>
        <taxon>Pseudomonadati</taxon>
        <taxon>Pseudomonadota</taxon>
        <taxon>Betaproteobacteria</taxon>
        <taxon>Burkholderiales</taxon>
        <taxon>Oxalobacteraceae</taxon>
        <taxon>Telluria group</taxon>
        <taxon>Rugamonas</taxon>
    </lineage>
</organism>
<name>A0A7W2F9X6_9BURK</name>